<dbReference type="InterPro" id="IPR004166">
    <property type="entry name" value="a-kinase_dom"/>
</dbReference>
<dbReference type="Pfam" id="PF00092">
    <property type="entry name" value="VWA"/>
    <property type="match status" value="1"/>
</dbReference>
<dbReference type="PANTHER" id="PTHR45992">
    <property type="entry name" value="EUKARYOTIC ELONGATION FACTOR 2 KINASE-RELATED"/>
    <property type="match status" value="1"/>
</dbReference>
<evidence type="ECO:0000256" key="6">
    <source>
        <dbReference type="SAM" id="MobiDB-lite"/>
    </source>
</evidence>
<feature type="region of interest" description="Disordered" evidence="6">
    <location>
        <begin position="546"/>
        <end position="580"/>
    </location>
</feature>
<proteinExistence type="predicted"/>
<dbReference type="EMBL" id="CAXAMN010021977">
    <property type="protein sequence ID" value="CAK9065102.1"/>
    <property type="molecule type" value="Genomic_DNA"/>
</dbReference>
<evidence type="ECO:0000256" key="4">
    <source>
        <dbReference type="ARBA" id="ARBA00022777"/>
    </source>
</evidence>
<evidence type="ECO:0000313" key="8">
    <source>
        <dbReference type="EMBL" id="CAK9065102.1"/>
    </source>
</evidence>
<evidence type="ECO:0000256" key="2">
    <source>
        <dbReference type="ARBA" id="ARBA00022679"/>
    </source>
</evidence>
<evidence type="ECO:0000313" key="9">
    <source>
        <dbReference type="Proteomes" id="UP001642484"/>
    </source>
</evidence>
<keyword evidence="2" id="KW-0808">Transferase</keyword>
<feature type="compositionally biased region" description="Low complexity" evidence="6">
    <location>
        <begin position="570"/>
        <end position="579"/>
    </location>
</feature>
<evidence type="ECO:0000256" key="3">
    <source>
        <dbReference type="ARBA" id="ARBA00022741"/>
    </source>
</evidence>
<sequence length="954" mass="107019">MARAADREDDADFFSAASEDGARLPEHELDEWLDAASEASNVSLDSEVSEDEARDGLGELKAFEKPSAIDQSISIMFFVDLSRSMSRTDFTGRPELRRIDAVVTVLKRFIAQQQSMGAAMDLYSLVTFATSKHEVRFHRLRASEAIAKLGSIDFTPDGAMVYDKIVRCIRELAVPGQVCRVIFLSDGCPTGLQRHVLPSFQAVAAENPHVILHCIGFGNCDFSILQQLAQIGRGSFNCADMDIDSLVNTFTTVSKTITETRSTVHRRERHTRQVAFDSAKRFSGNNDNIKEKKAKAGMRTTLVLRGGQLMKSRSKKCIVYLHDNPFMQGGMRLVHRFRDQDLPTKMVAKFSRYVGDDNSWDFIKGFAQSTIQTRKFSQKFHEAVLWRCWADSGDDWEPPRMVKCTQSFVYEVQGMLFTGEAFLEGSQRGFLKWINNRGEILIPEGSSNYSMVPEAFAHFSLDDSGGQMMVADLQGVLLGSKRVHLTDPQILSLDQSFGAADLGSAAMQRFRSMHVCNKLCRKLGLSSLSSIPQRPRTRSALNNVRAAPTLPATPPPSVPAAPQPERGRTQSRSTVVTSSAGRSEEEFLKIPDLLIAGTRAKRLLFVGEYTHLFTVAAAKLVKARLGGLAPLEWWTTELRWPDSTRMQQELLESKSFLEPLGVQVLNKVDATQLTLRRLPARDLAGALWVMPFPRDVQAQSSSPEIACAIKDLIVKFVHNVSTLLDPNIDGVGGKVSLVLLAHQHLAWKLPVQLETCRGTFLREVFWLDLIPFLTYGYRPRFGDRRDDRRTARPTLIVSFVPVRWVRMAWEAVGQRQLPPDLYAFNAGMSACAQAGQWEEAFATRQRPELFSFNVVLHSLQQAKRWSQALQLFRDLPLRHALQPDTVSFNTLLQVLQPKLQMELLKEMYDSSVPRTARSYAVLMTGCWERAFSLLLGEDACGLFCLIYATCGERE</sequence>
<evidence type="ECO:0000256" key="5">
    <source>
        <dbReference type="ARBA" id="ARBA00022840"/>
    </source>
</evidence>
<dbReference type="CDD" id="cd00198">
    <property type="entry name" value="vWFA"/>
    <property type="match status" value="1"/>
</dbReference>
<dbReference type="SMART" id="SM00327">
    <property type="entry name" value="VWA"/>
    <property type="match status" value="1"/>
</dbReference>
<feature type="compositionally biased region" description="Pro residues" evidence="6">
    <location>
        <begin position="551"/>
        <end position="562"/>
    </location>
</feature>
<dbReference type="SMART" id="SM00811">
    <property type="entry name" value="Alpha_kinase"/>
    <property type="match status" value="1"/>
</dbReference>
<dbReference type="Gene3D" id="1.25.40.10">
    <property type="entry name" value="Tetratricopeptide repeat domain"/>
    <property type="match status" value="1"/>
</dbReference>
<dbReference type="InterPro" id="IPR036465">
    <property type="entry name" value="vWFA_dom_sf"/>
</dbReference>
<dbReference type="Gene3D" id="3.40.50.410">
    <property type="entry name" value="von Willebrand factor, type A domain"/>
    <property type="match status" value="1"/>
</dbReference>
<dbReference type="Pfam" id="PF02816">
    <property type="entry name" value="Alpha_kinase"/>
    <property type="match status" value="1"/>
</dbReference>
<keyword evidence="3" id="KW-0547">Nucleotide-binding</keyword>
<gene>
    <name evidence="8" type="ORF">CCMP2556_LOCUS32011</name>
</gene>
<dbReference type="InterPro" id="IPR051852">
    <property type="entry name" value="Alpha-type_PK"/>
</dbReference>
<evidence type="ECO:0000259" key="7">
    <source>
        <dbReference type="PROSITE" id="PS51158"/>
    </source>
</evidence>
<feature type="domain" description="Alpha-type protein kinase" evidence="7">
    <location>
        <begin position="291"/>
        <end position="528"/>
    </location>
</feature>
<keyword evidence="5" id="KW-0067">ATP-binding</keyword>
<dbReference type="InterPro" id="IPR002035">
    <property type="entry name" value="VWF_A"/>
</dbReference>
<name>A0ABP0NQN2_9DINO</name>
<dbReference type="InterPro" id="IPR011009">
    <property type="entry name" value="Kinase-like_dom_sf"/>
</dbReference>
<comment type="caution">
    <text evidence="8">The sequence shown here is derived from an EMBL/GenBank/DDBJ whole genome shotgun (WGS) entry which is preliminary data.</text>
</comment>
<dbReference type="InterPro" id="IPR011990">
    <property type="entry name" value="TPR-like_helical_dom_sf"/>
</dbReference>
<feature type="region of interest" description="Disordered" evidence="6">
    <location>
        <begin position="1"/>
        <end position="22"/>
    </location>
</feature>
<keyword evidence="1" id="KW-0723">Serine/threonine-protein kinase</keyword>
<dbReference type="CDD" id="cd04515">
    <property type="entry name" value="Alpha_kinase"/>
    <property type="match status" value="1"/>
</dbReference>
<keyword evidence="4" id="KW-0418">Kinase</keyword>
<evidence type="ECO:0000256" key="1">
    <source>
        <dbReference type="ARBA" id="ARBA00022527"/>
    </source>
</evidence>
<dbReference type="SUPFAM" id="SSF53300">
    <property type="entry name" value="vWA-like"/>
    <property type="match status" value="1"/>
</dbReference>
<organism evidence="8 9">
    <name type="scientific">Durusdinium trenchii</name>
    <dbReference type="NCBI Taxonomy" id="1381693"/>
    <lineage>
        <taxon>Eukaryota</taxon>
        <taxon>Sar</taxon>
        <taxon>Alveolata</taxon>
        <taxon>Dinophyceae</taxon>
        <taxon>Suessiales</taxon>
        <taxon>Symbiodiniaceae</taxon>
        <taxon>Durusdinium</taxon>
    </lineage>
</organism>
<dbReference type="Gene3D" id="3.20.200.10">
    <property type="entry name" value="MHCK/EF2 kinase"/>
    <property type="match status" value="1"/>
</dbReference>
<dbReference type="SUPFAM" id="SSF56112">
    <property type="entry name" value="Protein kinase-like (PK-like)"/>
    <property type="match status" value="1"/>
</dbReference>
<dbReference type="PROSITE" id="PS51158">
    <property type="entry name" value="ALPHA_KINASE"/>
    <property type="match status" value="1"/>
</dbReference>
<dbReference type="Proteomes" id="UP001642484">
    <property type="component" value="Unassembled WGS sequence"/>
</dbReference>
<protein>
    <recommendedName>
        <fullName evidence="7">Alpha-type protein kinase domain-containing protein</fullName>
    </recommendedName>
</protein>
<reference evidence="8 9" key="1">
    <citation type="submission" date="2024-02" db="EMBL/GenBank/DDBJ databases">
        <authorList>
            <person name="Chen Y."/>
            <person name="Shah S."/>
            <person name="Dougan E. K."/>
            <person name="Thang M."/>
            <person name="Chan C."/>
        </authorList>
    </citation>
    <scope>NUCLEOTIDE SEQUENCE [LARGE SCALE GENOMIC DNA]</scope>
</reference>
<keyword evidence="9" id="KW-1185">Reference proteome</keyword>
<accession>A0ABP0NQN2</accession>